<protein>
    <submittedName>
        <fullName evidence="1">Uncharacterized protein</fullName>
    </submittedName>
</protein>
<gene>
    <name evidence="1" type="ORF">BHF68_07150</name>
</gene>
<evidence type="ECO:0000313" key="2">
    <source>
        <dbReference type="Proteomes" id="UP000094296"/>
    </source>
</evidence>
<dbReference type="RefSeq" id="WP_069643412.1">
    <property type="nucleotide sequence ID" value="NZ_MIJE01000030.1"/>
</dbReference>
<dbReference type="OrthoDB" id="73743at2"/>
<dbReference type="Proteomes" id="UP000094296">
    <property type="component" value="Unassembled WGS sequence"/>
</dbReference>
<dbReference type="EMBL" id="MIJE01000030">
    <property type="protein sequence ID" value="OEF96829.1"/>
    <property type="molecule type" value="Genomic_DNA"/>
</dbReference>
<comment type="caution">
    <text evidence="1">The sequence shown here is derived from an EMBL/GenBank/DDBJ whole genome shotgun (WGS) entry which is preliminary data.</text>
</comment>
<dbReference type="STRING" id="766136.BHF68_07150"/>
<proteinExistence type="predicted"/>
<organism evidence="1 2">
    <name type="scientific">Desulfuribacillus alkaliarsenatis</name>
    <dbReference type="NCBI Taxonomy" id="766136"/>
    <lineage>
        <taxon>Bacteria</taxon>
        <taxon>Bacillati</taxon>
        <taxon>Bacillota</taxon>
        <taxon>Desulfuribacillia</taxon>
        <taxon>Desulfuribacillales</taxon>
        <taxon>Desulfuribacillaceae</taxon>
        <taxon>Desulfuribacillus</taxon>
    </lineage>
</organism>
<name>A0A1E5G1N7_9FIRM</name>
<accession>A0A1E5G1N7</accession>
<sequence length="260" mass="29931">MEIINDTPILTVDLQHGKYGCTQNEICEKYKINLMNRLVGRYISEGSPFKGQIESAVLDLRSFNFDEYLSRVRKVHKGAALRHSRKAERIGHYCKPFVWKNHIPDIVEINHSKEVRSGGKMTQAYKRSIEDMGGNPKEILKVNNPKCNVHCTHTWGVFEKKEGYFQGDIQTDEKLLGYIKFKRNGNFALYTSILGHGDYLDQGIMYNLHFSIMKWVDENQDGLLEGLEYLVYGAINSGEQGLKQWKKRALFEGAYLTLNS</sequence>
<keyword evidence="2" id="KW-1185">Reference proteome</keyword>
<evidence type="ECO:0000313" key="1">
    <source>
        <dbReference type="EMBL" id="OEF96829.1"/>
    </source>
</evidence>
<reference evidence="1 2" key="1">
    <citation type="submission" date="2016-09" db="EMBL/GenBank/DDBJ databases">
        <title>Draft genome sequence for the type strain of Desulfuribacillus alkaliarsenatis AHT28, an obligately anaerobic, sulfidogenic bacterium isolated from Russian soda lake sediments.</title>
        <authorList>
            <person name="Abin C.A."/>
            <person name="Hollibaugh J.T."/>
        </authorList>
    </citation>
    <scope>NUCLEOTIDE SEQUENCE [LARGE SCALE GENOMIC DNA]</scope>
    <source>
        <strain evidence="1 2">AHT28</strain>
    </source>
</reference>
<dbReference type="AlphaFoldDB" id="A0A1E5G1N7"/>